<evidence type="ECO:0000313" key="1">
    <source>
        <dbReference type="EMBL" id="KAH7662046.1"/>
    </source>
</evidence>
<reference evidence="2" key="1">
    <citation type="journal article" date="2022" name="Nat. Commun.">
        <title>Chromosome evolution and the genetic basis of agronomically important traits in greater yam.</title>
        <authorList>
            <person name="Bredeson J.V."/>
            <person name="Lyons J.B."/>
            <person name="Oniyinde I.O."/>
            <person name="Okereke N.R."/>
            <person name="Kolade O."/>
            <person name="Nnabue I."/>
            <person name="Nwadili C.O."/>
            <person name="Hribova E."/>
            <person name="Parker M."/>
            <person name="Nwogha J."/>
            <person name="Shu S."/>
            <person name="Carlson J."/>
            <person name="Kariba R."/>
            <person name="Muthemba S."/>
            <person name="Knop K."/>
            <person name="Barton G.J."/>
            <person name="Sherwood A.V."/>
            <person name="Lopez-Montes A."/>
            <person name="Asiedu R."/>
            <person name="Jamnadass R."/>
            <person name="Muchugi A."/>
            <person name="Goodstein D."/>
            <person name="Egesi C.N."/>
            <person name="Featherston J."/>
            <person name="Asfaw A."/>
            <person name="Simpson G.G."/>
            <person name="Dolezel J."/>
            <person name="Hendre P.S."/>
            <person name="Van Deynze A."/>
            <person name="Kumar P.L."/>
            <person name="Obidiegwu J.E."/>
            <person name="Bhattacharjee R."/>
            <person name="Rokhsar D.S."/>
        </authorList>
    </citation>
    <scope>NUCLEOTIDE SEQUENCE [LARGE SCALE GENOMIC DNA]</scope>
    <source>
        <strain evidence="2">cv. TDa95/00328</strain>
    </source>
</reference>
<gene>
    <name evidence="1" type="ORF">IHE45_15G105300</name>
</gene>
<dbReference type="EMBL" id="CM037025">
    <property type="protein sequence ID" value="KAH7662046.1"/>
    <property type="molecule type" value="Genomic_DNA"/>
</dbReference>
<proteinExistence type="predicted"/>
<dbReference type="Proteomes" id="UP000827976">
    <property type="component" value="Chromosome 15"/>
</dbReference>
<name>A0ACB7UNI2_DIOAL</name>
<evidence type="ECO:0000313" key="2">
    <source>
        <dbReference type="Proteomes" id="UP000827976"/>
    </source>
</evidence>
<protein>
    <submittedName>
        <fullName evidence="1">GDSL lipase/esterase protein</fullName>
    </submittedName>
</protein>
<organism evidence="1 2">
    <name type="scientific">Dioscorea alata</name>
    <name type="common">Purple yam</name>
    <dbReference type="NCBI Taxonomy" id="55571"/>
    <lineage>
        <taxon>Eukaryota</taxon>
        <taxon>Viridiplantae</taxon>
        <taxon>Streptophyta</taxon>
        <taxon>Embryophyta</taxon>
        <taxon>Tracheophyta</taxon>
        <taxon>Spermatophyta</taxon>
        <taxon>Magnoliopsida</taxon>
        <taxon>Liliopsida</taxon>
        <taxon>Dioscoreales</taxon>
        <taxon>Dioscoreaceae</taxon>
        <taxon>Dioscorea</taxon>
    </lineage>
</organism>
<comment type="caution">
    <text evidence="1">The sequence shown here is derived from an EMBL/GenBank/DDBJ whole genome shotgun (WGS) entry which is preliminary data.</text>
</comment>
<sequence length="364" mass="40340">MDSSTPCILLMLASFCNMLCFFTTSAQSSSPALFAFGASLLDFGNNIYINSTSNCNDPPYGIDYPGHFDRKAVSRCSNGRNILDFIVEMLGVPSPKAYLSMSKTRKLPEEFLEGVNFASCGAGILRPTNEGACIPMDSQIDYYSSVYGTLMEEKGIVQTQRFISNSIFFIDIGNNDILVYNGTGISKYVSLLISTLEGQLKRIYKLGARKFAFMGTEPVGCWPTLRAMNKSTGDCDIEANQLSVLFNEQAALLLQKMQSEYADMNYSFFDAYKEFNKYINHPETYGFEEVKAACCGMGFLGVEISCGTCHSYCSDRTKYLFWDSWHQTEVAAKLMATAAIDGLPPIVFPINVRQLIGNGLHSQI</sequence>
<keyword evidence="2" id="KW-1185">Reference proteome</keyword>
<accession>A0ACB7UNI2</accession>